<evidence type="ECO:0000256" key="1">
    <source>
        <dbReference type="SAM" id="Phobius"/>
    </source>
</evidence>
<comment type="caution">
    <text evidence="2">The sequence shown here is derived from an EMBL/GenBank/DDBJ whole genome shotgun (WGS) entry which is preliminary data.</text>
</comment>
<dbReference type="AlphaFoldDB" id="A0A941HX65"/>
<evidence type="ECO:0000313" key="3">
    <source>
        <dbReference type="Proteomes" id="UP000622580"/>
    </source>
</evidence>
<keyword evidence="1" id="KW-1133">Transmembrane helix</keyword>
<keyword evidence="1" id="KW-0812">Transmembrane</keyword>
<proteinExistence type="predicted"/>
<name>A0A941HX65_9CAUL</name>
<reference evidence="2" key="1">
    <citation type="submission" date="2021-04" db="EMBL/GenBank/DDBJ databases">
        <title>Draft genome assembly of strain Phenylobacterium sp. 20VBR1 using MiniION and Illumina platforms.</title>
        <authorList>
            <person name="Thomas F.A."/>
            <person name="Krishnan K.P."/>
            <person name="Sinha R.K."/>
        </authorList>
    </citation>
    <scope>NUCLEOTIDE SEQUENCE</scope>
    <source>
        <strain evidence="2">20VBR1</strain>
    </source>
</reference>
<feature type="transmembrane region" description="Helical" evidence="1">
    <location>
        <begin position="20"/>
        <end position="37"/>
    </location>
</feature>
<dbReference type="RefSeq" id="WP_215340667.1">
    <property type="nucleotide sequence ID" value="NZ_JAGSGD010000001.1"/>
</dbReference>
<sequence length="170" mass="18700">MSNDLGGIARFAKEHGLKFLGGSGVAGVAIFLVKQLFNRLRPDQKAYVAVVADLDQAADALDGIVGRPASLEADCERCRAVYKHRRRAGEGILEMFAGESFRPFRGKLTAIDRELGVLEDALHGQPQPPTPVLRASCERAKDSIAEVRRYFNRSCDKRLSIRVHGRRPSG</sequence>
<dbReference type="EMBL" id="JAGSGD010000001">
    <property type="protein sequence ID" value="MBR7619997.1"/>
    <property type="molecule type" value="Genomic_DNA"/>
</dbReference>
<gene>
    <name evidence="2" type="ORF">JKL49_11415</name>
</gene>
<accession>A0A941HX65</accession>
<evidence type="ECO:0000313" key="2">
    <source>
        <dbReference type="EMBL" id="MBR7619997.1"/>
    </source>
</evidence>
<organism evidence="2 3">
    <name type="scientific">Phenylobacterium glaciei</name>
    <dbReference type="NCBI Taxonomy" id="2803784"/>
    <lineage>
        <taxon>Bacteria</taxon>
        <taxon>Pseudomonadati</taxon>
        <taxon>Pseudomonadota</taxon>
        <taxon>Alphaproteobacteria</taxon>
        <taxon>Caulobacterales</taxon>
        <taxon>Caulobacteraceae</taxon>
        <taxon>Phenylobacterium</taxon>
    </lineage>
</organism>
<keyword evidence="3" id="KW-1185">Reference proteome</keyword>
<protein>
    <submittedName>
        <fullName evidence="2">Uncharacterized protein</fullName>
    </submittedName>
</protein>
<keyword evidence="1" id="KW-0472">Membrane</keyword>
<dbReference type="Proteomes" id="UP000622580">
    <property type="component" value="Unassembled WGS sequence"/>
</dbReference>